<dbReference type="InterPro" id="IPR007890">
    <property type="entry name" value="CHASE2"/>
</dbReference>
<dbReference type="SUPFAM" id="SSF55073">
    <property type="entry name" value="Nucleotide cyclase"/>
    <property type="match status" value="1"/>
</dbReference>
<dbReference type="RefSeq" id="WP_189007704.1">
    <property type="nucleotide sequence ID" value="NZ_BMPP01000007.1"/>
</dbReference>
<dbReference type="Gene3D" id="3.30.70.270">
    <property type="match status" value="1"/>
</dbReference>
<name>A0ABQ2EUQ7_9DEIO</name>
<evidence type="ECO:0000313" key="4">
    <source>
        <dbReference type="Proteomes" id="UP000647587"/>
    </source>
</evidence>
<dbReference type="PANTHER" id="PTHR45138">
    <property type="entry name" value="REGULATORY COMPONENTS OF SENSORY TRANSDUCTION SYSTEM"/>
    <property type="match status" value="1"/>
</dbReference>
<evidence type="ECO:0000313" key="3">
    <source>
        <dbReference type="EMBL" id="GGK26462.1"/>
    </source>
</evidence>
<dbReference type="SMART" id="SM00267">
    <property type="entry name" value="GGDEF"/>
    <property type="match status" value="1"/>
</dbReference>
<dbReference type="SMART" id="SM01080">
    <property type="entry name" value="CHASE2"/>
    <property type="match status" value="1"/>
</dbReference>
<feature type="transmembrane region" description="Helical" evidence="1">
    <location>
        <begin position="15"/>
        <end position="35"/>
    </location>
</feature>
<comment type="caution">
    <text evidence="3">The sequence shown here is derived from an EMBL/GenBank/DDBJ whole genome shotgun (WGS) entry which is preliminary data.</text>
</comment>
<dbReference type="Proteomes" id="UP000647587">
    <property type="component" value="Unassembled WGS sequence"/>
</dbReference>
<dbReference type="NCBIfam" id="TIGR00254">
    <property type="entry name" value="GGDEF"/>
    <property type="match status" value="1"/>
</dbReference>
<protein>
    <submittedName>
        <fullName evidence="3">Diguanylate cyclase</fullName>
    </submittedName>
</protein>
<dbReference type="CDD" id="cd01949">
    <property type="entry name" value="GGDEF"/>
    <property type="match status" value="1"/>
</dbReference>
<accession>A0ABQ2EUQ7</accession>
<dbReference type="PANTHER" id="PTHR45138:SF9">
    <property type="entry name" value="DIGUANYLATE CYCLASE DGCM-RELATED"/>
    <property type="match status" value="1"/>
</dbReference>
<dbReference type="EMBL" id="BMPP01000007">
    <property type="protein sequence ID" value="GGK26462.1"/>
    <property type="molecule type" value="Genomic_DNA"/>
</dbReference>
<sequence length="487" mass="52444">MTPGRWLPGRTPQTFTLPAGIGLALMVSLLLPQLGNGRLWDALNRTLPTSTRPQVVVVGIDDASVADYGPVSSWPRGLYTQAVDTLEAGGARAVGIDLPFADQSSASALLGAAQGRKNVVLATVPGQSPAPAGQVSTGADTLVLSRDNIVRSYQTAFSGGNTLQPAFSWQLARAAGAQVPLDTTRRLIRLTRPDPGRLPAIPFRNVVNGEVPRSELQGRVVLIGLTGPGRREVRGPYHVPIPSVHMQARLVTSQLAAPFVTFPRWLRALLGVLTLVAAVRLRGLWGYGLAFALLALSVPLWLLGVLLPAVTLSLCAVLGAALVAAERIWNLRQLNTHDPLTGCGNRLAFTRAAEQRWPARSQRPLGLVLVEINGFRQVTDLYGREAGHELLREVASRLGRARRRHGLLFRWGSDEFAVLLDNMTAPELQRQRERLGAALSGLTYREVPVQANVGSALSTPEMDSAAQLVEAASRDHFRARLTGSQRS</sequence>
<dbReference type="InterPro" id="IPR043128">
    <property type="entry name" value="Rev_trsase/Diguanyl_cyclase"/>
</dbReference>
<gene>
    <name evidence="3" type="ORF">GCM10008955_20350</name>
</gene>
<reference evidence="4" key="1">
    <citation type="journal article" date="2019" name="Int. J. Syst. Evol. Microbiol.">
        <title>The Global Catalogue of Microorganisms (GCM) 10K type strain sequencing project: providing services to taxonomists for standard genome sequencing and annotation.</title>
        <authorList>
            <consortium name="The Broad Institute Genomics Platform"/>
            <consortium name="The Broad Institute Genome Sequencing Center for Infectious Disease"/>
            <person name="Wu L."/>
            <person name="Ma J."/>
        </authorList>
    </citation>
    <scope>NUCLEOTIDE SEQUENCE [LARGE SCALE GENOMIC DNA]</scope>
    <source>
        <strain evidence="4">JCM 30331</strain>
    </source>
</reference>
<keyword evidence="1" id="KW-0472">Membrane</keyword>
<dbReference type="Pfam" id="PF05226">
    <property type="entry name" value="CHASE2"/>
    <property type="match status" value="1"/>
</dbReference>
<organism evidence="3 4">
    <name type="scientific">Deinococcus malanensis</name>
    <dbReference type="NCBI Taxonomy" id="1706855"/>
    <lineage>
        <taxon>Bacteria</taxon>
        <taxon>Thermotogati</taxon>
        <taxon>Deinococcota</taxon>
        <taxon>Deinococci</taxon>
        <taxon>Deinococcales</taxon>
        <taxon>Deinococcaceae</taxon>
        <taxon>Deinococcus</taxon>
    </lineage>
</organism>
<dbReference type="PROSITE" id="PS50887">
    <property type="entry name" value="GGDEF"/>
    <property type="match status" value="1"/>
</dbReference>
<feature type="transmembrane region" description="Helical" evidence="1">
    <location>
        <begin position="300"/>
        <end position="325"/>
    </location>
</feature>
<dbReference type="InterPro" id="IPR050469">
    <property type="entry name" value="Diguanylate_Cyclase"/>
</dbReference>
<dbReference type="InterPro" id="IPR000160">
    <property type="entry name" value="GGDEF_dom"/>
</dbReference>
<feature type="transmembrane region" description="Helical" evidence="1">
    <location>
        <begin position="268"/>
        <end position="294"/>
    </location>
</feature>
<keyword evidence="1" id="KW-1133">Transmembrane helix</keyword>
<proteinExistence type="predicted"/>
<keyword evidence="1" id="KW-0812">Transmembrane</keyword>
<dbReference type="InterPro" id="IPR029787">
    <property type="entry name" value="Nucleotide_cyclase"/>
</dbReference>
<feature type="domain" description="GGDEF" evidence="2">
    <location>
        <begin position="363"/>
        <end position="487"/>
    </location>
</feature>
<evidence type="ECO:0000256" key="1">
    <source>
        <dbReference type="SAM" id="Phobius"/>
    </source>
</evidence>
<keyword evidence="4" id="KW-1185">Reference proteome</keyword>
<evidence type="ECO:0000259" key="2">
    <source>
        <dbReference type="PROSITE" id="PS50887"/>
    </source>
</evidence>
<dbReference type="Pfam" id="PF00990">
    <property type="entry name" value="GGDEF"/>
    <property type="match status" value="1"/>
</dbReference>